<keyword evidence="3" id="KW-1185">Reference proteome</keyword>
<name>A0AAV4SZA3_9ARAC</name>
<evidence type="ECO:0000256" key="1">
    <source>
        <dbReference type="SAM" id="Phobius"/>
    </source>
</evidence>
<keyword evidence="1" id="KW-0812">Transmembrane</keyword>
<dbReference type="AlphaFoldDB" id="A0AAV4SZA3"/>
<protein>
    <submittedName>
        <fullName evidence="2">Uncharacterized protein</fullName>
    </submittedName>
</protein>
<feature type="transmembrane region" description="Helical" evidence="1">
    <location>
        <begin position="25"/>
        <end position="46"/>
    </location>
</feature>
<dbReference type="EMBL" id="BPLQ01008624">
    <property type="protein sequence ID" value="GIY38491.1"/>
    <property type="molecule type" value="Genomic_DNA"/>
</dbReference>
<comment type="caution">
    <text evidence="2">The sequence shown here is derived from an EMBL/GenBank/DDBJ whole genome shotgun (WGS) entry which is preliminary data.</text>
</comment>
<keyword evidence="1" id="KW-0472">Membrane</keyword>
<feature type="transmembrane region" description="Helical" evidence="1">
    <location>
        <begin position="102"/>
        <end position="123"/>
    </location>
</feature>
<dbReference type="Proteomes" id="UP001054837">
    <property type="component" value="Unassembled WGS sequence"/>
</dbReference>
<organism evidence="2 3">
    <name type="scientific">Caerostris darwini</name>
    <dbReference type="NCBI Taxonomy" id="1538125"/>
    <lineage>
        <taxon>Eukaryota</taxon>
        <taxon>Metazoa</taxon>
        <taxon>Ecdysozoa</taxon>
        <taxon>Arthropoda</taxon>
        <taxon>Chelicerata</taxon>
        <taxon>Arachnida</taxon>
        <taxon>Araneae</taxon>
        <taxon>Araneomorphae</taxon>
        <taxon>Entelegynae</taxon>
        <taxon>Araneoidea</taxon>
        <taxon>Araneidae</taxon>
        <taxon>Caerostris</taxon>
    </lineage>
</organism>
<sequence>METLPCSEFFAGSNFFKVMWNFPKYLYPCLLCCNLLFQIMWLFFVSNYKDDWAVLIVLFLQLWNYICVFRSRASIQLLTEDLYRISNMLRVYTIQKKKMLRIYIWLYCLFVISLTVVFEVTLFNSGMIVQYKYKLRNSELIPAHLKELTVAILKLFFSLP</sequence>
<feature type="transmembrane region" description="Helical" evidence="1">
    <location>
        <begin position="52"/>
        <end position="69"/>
    </location>
</feature>
<evidence type="ECO:0000313" key="3">
    <source>
        <dbReference type="Proteomes" id="UP001054837"/>
    </source>
</evidence>
<accession>A0AAV4SZA3</accession>
<proteinExistence type="predicted"/>
<reference evidence="2 3" key="1">
    <citation type="submission" date="2021-06" db="EMBL/GenBank/DDBJ databases">
        <title>Caerostris darwini draft genome.</title>
        <authorList>
            <person name="Kono N."/>
            <person name="Arakawa K."/>
        </authorList>
    </citation>
    <scope>NUCLEOTIDE SEQUENCE [LARGE SCALE GENOMIC DNA]</scope>
</reference>
<evidence type="ECO:0000313" key="2">
    <source>
        <dbReference type="EMBL" id="GIY38491.1"/>
    </source>
</evidence>
<keyword evidence="1" id="KW-1133">Transmembrane helix</keyword>
<gene>
    <name evidence="2" type="ORF">CDAR_39261</name>
</gene>